<sequence length="394" mass="42140">MTTILDFADFPLLDGVPVPPIFGGEGGQMGIVPAGDALATHTADGVDLNTIWAELVAGFDAWNQHRTDLTSLLSFRTVVPGEAVPQNISSPSFEQLTEFGVPNAAGVPSSALVLGYDFGDFGLRSAFTWQALRRMTAEQVYASINGIMHSDNRLVTGTILKRLFDPTQKVNAEGYMCRGLYNADGQYVPPHLGNEFDPDTTTHYWKSGATQLDSGDIEDALKAIRAKGYGVEATSQILILASQIESEHIQTFRQGEESRTGGPIAKQSFIPSKKAPAYLQPDNIVGEPIDGDFHGIECLGSYGPAWLVETAFIPAGYIAVVATGGPNSQNNVVGVREHPIESYRGLLAVPGNTAYPMTDSTYIRSFGVGVRQRGAAVAIQIGTGTTYTPPTITL</sequence>
<organism evidence="1 2">
    <name type="scientific">Mycolicibacterium confluentis</name>
    <dbReference type="NCBI Taxonomy" id="28047"/>
    <lineage>
        <taxon>Bacteria</taxon>
        <taxon>Bacillati</taxon>
        <taxon>Actinomycetota</taxon>
        <taxon>Actinomycetes</taxon>
        <taxon>Mycobacteriales</taxon>
        <taxon>Mycobacteriaceae</taxon>
        <taxon>Mycolicibacterium</taxon>
    </lineage>
</organism>
<dbReference type="RefSeq" id="WP_234812931.1">
    <property type="nucleotide sequence ID" value="NZ_AP022612.1"/>
</dbReference>
<reference evidence="1" key="1">
    <citation type="journal article" date="2019" name="Emerg. Microbes Infect.">
        <title>Comprehensive subspecies identification of 175 nontuberculous mycobacteria species based on 7547 genomic profiles.</title>
        <authorList>
            <person name="Matsumoto Y."/>
            <person name="Kinjo T."/>
            <person name="Motooka D."/>
            <person name="Nabeya D."/>
            <person name="Jung N."/>
            <person name="Uechi K."/>
            <person name="Horii T."/>
            <person name="Iida T."/>
            <person name="Fujita J."/>
            <person name="Nakamura S."/>
        </authorList>
    </citation>
    <scope>NUCLEOTIDE SEQUENCE [LARGE SCALE GENOMIC DNA]</scope>
    <source>
        <strain evidence="1">JCM 13671</strain>
    </source>
</reference>
<evidence type="ECO:0000313" key="1">
    <source>
        <dbReference type="EMBL" id="BBZ34119.1"/>
    </source>
</evidence>
<dbReference type="AlphaFoldDB" id="A0A7I7XXS9"/>
<dbReference type="Proteomes" id="UP000466931">
    <property type="component" value="Chromosome"/>
</dbReference>
<evidence type="ECO:0000313" key="2">
    <source>
        <dbReference type="Proteomes" id="UP000466931"/>
    </source>
</evidence>
<protein>
    <recommendedName>
        <fullName evidence="3">Bacteriophage protein</fullName>
    </recommendedName>
</protein>
<evidence type="ECO:0008006" key="3">
    <source>
        <dbReference type="Google" id="ProtNLM"/>
    </source>
</evidence>
<keyword evidence="2" id="KW-1185">Reference proteome</keyword>
<gene>
    <name evidence="1" type="ORF">MCNF_27240</name>
</gene>
<name>A0A7I7XXS9_9MYCO</name>
<accession>A0A7I7XXS9</accession>
<dbReference type="EMBL" id="AP022612">
    <property type="protein sequence ID" value="BBZ34119.1"/>
    <property type="molecule type" value="Genomic_DNA"/>
</dbReference>
<proteinExistence type="predicted"/>
<reference evidence="1" key="2">
    <citation type="submission" date="2020-02" db="EMBL/GenBank/DDBJ databases">
        <authorList>
            <person name="Matsumoto Y."/>
            <person name="Motooka D."/>
            <person name="Nakamura S."/>
        </authorList>
    </citation>
    <scope>NUCLEOTIDE SEQUENCE</scope>
    <source>
        <strain evidence="1">JCM 13671</strain>
    </source>
</reference>